<proteinExistence type="predicted"/>
<accession>A0ACB9C5H6</accession>
<reference evidence="1 2" key="2">
    <citation type="journal article" date="2022" name="Mol. Ecol. Resour.">
        <title>The genomes of chicory, endive, great burdock and yacon provide insights into Asteraceae paleo-polyploidization history and plant inulin production.</title>
        <authorList>
            <person name="Fan W."/>
            <person name="Wang S."/>
            <person name="Wang H."/>
            <person name="Wang A."/>
            <person name="Jiang F."/>
            <person name="Liu H."/>
            <person name="Zhao H."/>
            <person name="Xu D."/>
            <person name="Zhang Y."/>
        </authorList>
    </citation>
    <scope>NUCLEOTIDE SEQUENCE [LARGE SCALE GENOMIC DNA]</scope>
    <source>
        <strain evidence="2">cv. Niubang</strain>
    </source>
</reference>
<keyword evidence="2" id="KW-1185">Reference proteome</keyword>
<reference evidence="2" key="1">
    <citation type="journal article" date="2022" name="Mol. Ecol. Resour.">
        <title>The genomes of chicory, endive, great burdock and yacon provide insights into Asteraceae palaeo-polyploidization history and plant inulin production.</title>
        <authorList>
            <person name="Fan W."/>
            <person name="Wang S."/>
            <person name="Wang H."/>
            <person name="Wang A."/>
            <person name="Jiang F."/>
            <person name="Liu H."/>
            <person name="Zhao H."/>
            <person name="Xu D."/>
            <person name="Zhang Y."/>
        </authorList>
    </citation>
    <scope>NUCLEOTIDE SEQUENCE [LARGE SCALE GENOMIC DNA]</scope>
    <source>
        <strain evidence="2">cv. Niubang</strain>
    </source>
</reference>
<comment type="caution">
    <text evidence="1">The sequence shown here is derived from an EMBL/GenBank/DDBJ whole genome shotgun (WGS) entry which is preliminary data.</text>
</comment>
<protein>
    <submittedName>
        <fullName evidence="1">Uncharacterized protein</fullName>
    </submittedName>
</protein>
<organism evidence="1 2">
    <name type="scientific">Arctium lappa</name>
    <name type="common">Greater burdock</name>
    <name type="synonym">Lappa major</name>
    <dbReference type="NCBI Taxonomy" id="4217"/>
    <lineage>
        <taxon>Eukaryota</taxon>
        <taxon>Viridiplantae</taxon>
        <taxon>Streptophyta</taxon>
        <taxon>Embryophyta</taxon>
        <taxon>Tracheophyta</taxon>
        <taxon>Spermatophyta</taxon>
        <taxon>Magnoliopsida</taxon>
        <taxon>eudicotyledons</taxon>
        <taxon>Gunneridae</taxon>
        <taxon>Pentapetalae</taxon>
        <taxon>asterids</taxon>
        <taxon>campanulids</taxon>
        <taxon>Asterales</taxon>
        <taxon>Asteraceae</taxon>
        <taxon>Carduoideae</taxon>
        <taxon>Cardueae</taxon>
        <taxon>Arctiinae</taxon>
        <taxon>Arctium</taxon>
    </lineage>
</organism>
<gene>
    <name evidence="1" type="ORF">L6452_18138</name>
</gene>
<sequence>MSLSFDRVAGGRELRAHPGEPHTPGVAGPLPGRPWHWAIRAPGGLGTRRSGHRVALAPGDHGTGRPWHRAIMVPGAPSLVRVNVSESQPKLKPRVFLLWDVMSGRGP</sequence>
<dbReference type="Proteomes" id="UP001055879">
    <property type="component" value="Linkage Group LG05"/>
</dbReference>
<evidence type="ECO:0000313" key="1">
    <source>
        <dbReference type="EMBL" id="KAI3729478.1"/>
    </source>
</evidence>
<dbReference type="EMBL" id="CM042051">
    <property type="protein sequence ID" value="KAI3729478.1"/>
    <property type="molecule type" value="Genomic_DNA"/>
</dbReference>
<name>A0ACB9C5H6_ARCLA</name>
<evidence type="ECO:0000313" key="2">
    <source>
        <dbReference type="Proteomes" id="UP001055879"/>
    </source>
</evidence>